<dbReference type="PRINTS" id="PR00368">
    <property type="entry name" value="FADPNR"/>
</dbReference>
<dbReference type="Gene3D" id="3.30.390.30">
    <property type="match status" value="1"/>
</dbReference>
<dbReference type="SUPFAM" id="SSF56281">
    <property type="entry name" value="Metallo-hydrolase/oxidoreductase"/>
    <property type="match status" value="1"/>
</dbReference>
<dbReference type="OrthoDB" id="9807946at2"/>
<evidence type="ECO:0000256" key="2">
    <source>
        <dbReference type="ARBA" id="ARBA00001974"/>
    </source>
</evidence>
<dbReference type="PANTHER" id="PTHR32145:SF11">
    <property type="entry name" value="DIFLAVIN FLAVOPROTEIN A 2-RELATED"/>
    <property type="match status" value="1"/>
</dbReference>
<evidence type="ECO:0000313" key="11">
    <source>
        <dbReference type="EMBL" id="AWY97294.1"/>
    </source>
</evidence>
<dbReference type="GO" id="GO:0005506">
    <property type="term" value="F:iron ion binding"/>
    <property type="evidence" value="ECO:0007669"/>
    <property type="project" value="InterPro"/>
</dbReference>
<dbReference type="SUPFAM" id="SSF52218">
    <property type="entry name" value="Flavoproteins"/>
    <property type="match status" value="1"/>
</dbReference>
<dbReference type="InterPro" id="IPR024934">
    <property type="entry name" value="Rubredoxin-like_dom"/>
</dbReference>
<dbReference type="Gene3D" id="2.20.28.10">
    <property type="match status" value="1"/>
</dbReference>
<feature type="domain" description="Flavodoxin-like" evidence="9">
    <location>
        <begin position="255"/>
        <end position="394"/>
    </location>
</feature>
<dbReference type="Proteomes" id="UP000250003">
    <property type="component" value="Chromosome"/>
</dbReference>
<dbReference type="GO" id="GO:0010181">
    <property type="term" value="F:FMN binding"/>
    <property type="evidence" value="ECO:0007669"/>
    <property type="project" value="InterPro"/>
</dbReference>
<dbReference type="AlphaFoldDB" id="A0A2Z4U8V1"/>
<dbReference type="InterPro" id="IPR016156">
    <property type="entry name" value="FAD/NAD-linked_Rdtase_dimer_sf"/>
</dbReference>
<dbReference type="SUPFAM" id="SSF57802">
    <property type="entry name" value="Rubredoxin-like"/>
    <property type="match status" value="1"/>
</dbReference>
<comment type="cofactor">
    <cofactor evidence="2">
        <name>FAD</name>
        <dbReference type="ChEBI" id="CHEBI:57692"/>
    </cofactor>
</comment>
<keyword evidence="7" id="KW-0249">Electron transport</keyword>
<evidence type="ECO:0000256" key="5">
    <source>
        <dbReference type="ARBA" id="ARBA00022630"/>
    </source>
</evidence>
<dbReference type="GO" id="GO:0016651">
    <property type="term" value="F:oxidoreductase activity, acting on NAD(P)H"/>
    <property type="evidence" value="ECO:0007669"/>
    <property type="project" value="UniProtKB-ARBA"/>
</dbReference>
<dbReference type="InterPro" id="IPR041575">
    <property type="entry name" value="Rubredoxin_C"/>
</dbReference>
<dbReference type="PRINTS" id="PR00411">
    <property type="entry name" value="PNDRDTASEI"/>
</dbReference>
<evidence type="ECO:0000259" key="10">
    <source>
        <dbReference type="PROSITE" id="PS50903"/>
    </source>
</evidence>
<dbReference type="RefSeq" id="WP_111918301.1">
    <property type="nucleotide sequence ID" value="NZ_CP030280.1"/>
</dbReference>
<dbReference type="CDD" id="cd00350">
    <property type="entry name" value="rubredoxin_like"/>
    <property type="match status" value="1"/>
</dbReference>
<keyword evidence="6" id="KW-0274">FAD</keyword>
<evidence type="ECO:0000259" key="9">
    <source>
        <dbReference type="PROSITE" id="PS50902"/>
    </source>
</evidence>
<dbReference type="Gene3D" id="3.60.15.10">
    <property type="entry name" value="Ribonuclease Z/Hydroxyacylglutathione hydrolase-like"/>
    <property type="match status" value="1"/>
</dbReference>
<dbReference type="Gene3D" id="3.50.50.60">
    <property type="entry name" value="FAD/NAD(P)-binding domain"/>
    <property type="match status" value="2"/>
</dbReference>
<evidence type="ECO:0000256" key="4">
    <source>
        <dbReference type="ARBA" id="ARBA00022448"/>
    </source>
</evidence>
<dbReference type="InterPro" id="IPR036866">
    <property type="entry name" value="RibonucZ/Hydroxyglut_hydro"/>
</dbReference>
<keyword evidence="4" id="KW-0813">Transport</keyword>
<keyword evidence="12" id="KW-1185">Reference proteome</keyword>
<sequence>MESLKLRENFYWTGIVDDKLRVFDIIMYTEFGTTYNSYVLKAGDKTILFETAKAKFFDEYLEKLKEITDISTIDYLVVNHTEPDHAGSVEKLLELNPGLKIVATGCAISFLKEIVNGEFTAIPVKDNQEMKIGDKTLKFLVVPNLHWPDTMYTYIEEEQILVTCDSFGSHYGFHDILVSKVTDKEGYMRATKYYFDNIIGPFKPYMKKALDRVRELDISMICTGHGPVLDANIDFMLDTYEDWCTVVNPNSKKTVVIPYVSAYGYTKQLAETIAKGIEASGDIEVRCYDMVEADQQKVLEELGFADGILFGSPTIVGEALKPIWDLTTSIFAGTHGGKLASAFGSYGWSGEAVPHLIERLKQLRMKVVDEGFRVKFKPGEENLIDAYEYGYNFGCTLQNKENTKKAKGNRTLVKCLVCGEIFDSSLEICPVCGVGKENFVPVEVEENDYRKDTQNFYVILGGGAAGYSAAAAIRERDKTGSVVLVSNEPYLPYNRPMLTKSLMADLTEEQIAIQGKDWYEEQKIHLVLGKEVTEIDTKEKEIVLEDGTKLAYTKLVYALGSECFIPPIPGHEQEGVVAVRRLEDTRKIESMLPEVKNVVVIGGGVLGLEAAWEMKKAGCQVTVLELAPQLMGRQLDETAGEMLKLISESRGISIHTGVQITELEGNGKVTGVKLGDGTVLPAELVLVSCGVRANVQLAKAAGIETDRAVVVDKNMQTNIPDIYACGDCAQFEGINYAIWPQAVEQGKTAGACAAGDEAVYNTVPAALSFHGMKTALFAAGDNGKNPNLIYKTAEFKDLSKKHYQKYYFLNNRLCGVILIGDISRMAEMTQALEKHALYSEVIK</sequence>
<dbReference type="KEGG" id="blau:DQQ01_03010"/>
<dbReference type="InterPro" id="IPR008254">
    <property type="entry name" value="Flavodoxin/NO_synth"/>
</dbReference>
<proteinExistence type="inferred from homology"/>
<gene>
    <name evidence="11" type="ORF">DQQ01_03010</name>
</gene>
<dbReference type="Pfam" id="PF19583">
    <property type="entry name" value="ODP"/>
    <property type="match status" value="1"/>
</dbReference>
<dbReference type="EMBL" id="CP030280">
    <property type="protein sequence ID" value="AWY97294.1"/>
    <property type="molecule type" value="Genomic_DNA"/>
</dbReference>
<dbReference type="PROSITE" id="PS50903">
    <property type="entry name" value="RUBREDOXIN_LIKE"/>
    <property type="match status" value="1"/>
</dbReference>
<evidence type="ECO:0000256" key="8">
    <source>
        <dbReference type="ARBA" id="ARBA00023004"/>
    </source>
</evidence>
<dbReference type="InterPro" id="IPR023753">
    <property type="entry name" value="FAD/NAD-binding_dom"/>
</dbReference>
<comment type="cofactor">
    <cofactor evidence="1">
        <name>Fe cation</name>
        <dbReference type="ChEBI" id="CHEBI:24875"/>
    </cofactor>
</comment>
<evidence type="ECO:0000256" key="3">
    <source>
        <dbReference type="ARBA" id="ARBA00007121"/>
    </source>
</evidence>
<reference evidence="12" key="1">
    <citation type="submission" date="2018-06" db="EMBL/GenBank/DDBJ databases">
        <title>Description of Blautia argi sp. nov., a new anaerobic isolated from dog feces.</title>
        <authorList>
            <person name="Chang Y.-H."/>
            <person name="Paek J."/>
            <person name="Shin Y."/>
        </authorList>
    </citation>
    <scope>NUCLEOTIDE SEQUENCE [LARGE SCALE GENOMIC DNA]</scope>
    <source>
        <strain evidence="12">KCTC 15426</strain>
    </source>
</reference>
<dbReference type="CDD" id="cd07709">
    <property type="entry name" value="flavodiiron_proteins_MBL-fold"/>
    <property type="match status" value="1"/>
</dbReference>
<dbReference type="SUPFAM" id="SSF51905">
    <property type="entry name" value="FAD/NAD(P)-binding domain"/>
    <property type="match status" value="2"/>
</dbReference>
<dbReference type="InterPro" id="IPR029039">
    <property type="entry name" value="Flavoprotein-like_sf"/>
</dbReference>
<dbReference type="Pfam" id="PF18267">
    <property type="entry name" value="Rubredoxin_C"/>
    <property type="match status" value="1"/>
</dbReference>
<dbReference type="PROSITE" id="PS50902">
    <property type="entry name" value="FLAVODOXIN_LIKE"/>
    <property type="match status" value="1"/>
</dbReference>
<dbReference type="Pfam" id="PF00258">
    <property type="entry name" value="Flavodoxin_1"/>
    <property type="match status" value="1"/>
</dbReference>
<feature type="domain" description="Rubredoxin-like" evidence="10">
    <location>
        <begin position="410"/>
        <end position="442"/>
    </location>
</feature>
<evidence type="ECO:0000256" key="6">
    <source>
        <dbReference type="ARBA" id="ARBA00022827"/>
    </source>
</evidence>
<comment type="similarity">
    <text evidence="3">In the N-terminal section; belongs to the zinc metallo-hydrolase group 3 family.</text>
</comment>
<dbReference type="PANTHER" id="PTHR32145">
    <property type="entry name" value="DIFLAVIN FLAVOPROTEIN A 2-RELATED"/>
    <property type="match status" value="1"/>
</dbReference>
<evidence type="ECO:0000256" key="7">
    <source>
        <dbReference type="ARBA" id="ARBA00022982"/>
    </source>
</evidence>
<accession>A0A2Z4U8V1</accession>
<keyword evidence="5" id="KW-0285">Flavoprotein</keyword>
<keyword evidence="8" id="KW-0408">Iron</keyword>
<dbReference type="Gene3D" id="3.40.50.360">
    <property type="match status" value="1"/>
</dbReference>
<dbReference type="InterPro" id="IPR036188">
    <property type="entry name" value="FAD/NAD-bd_sf"/>
</dbReference>
<dbReference type="InterPro" id="IPR001279">
    <property type="entry name" value="Metallo-B-lactamas"/>
</dbReference>
<dbReference type="Pfam" id="PF07992">
    <property type="entry name" value="Pyr_redox_2"/>
    <property type="match status" value="1"/>
</dbReference>
<name>A0A2Z4U8V1_9FIRM</name>
<protein>
    <submittedName>
        <fullName evidence="11">Pyridine nucleotide-disulfide oxidoreductase</fullName>
    </submittedName>
</protein>
<evidence type="ECO:0000313" key="12">
    <source>
        <dbReference type="Proteomes" id="UP000250003"/>
    </source>
</evidence>
<dbReference type="SMART" id="SM00849">
    <property type="entry name" value="Lactamase_B"/>
    <property type="match status" value="1"/>
</dbReference>
<organism evidence="11 12">
    <name type="scientific">Blautia argi</name>
    <dbReference type="NCBI Taxonomy" id="1912897"/>
    <lineage>
        <taxon>Bacteria</taxon>
        <taxon>Bacillati</taxon>
        <taxon>Bacillota</taxon>
        <taxon>Clostridia</taxon>
        <taxon>Lachnospirales</taxon>
        <taxon>Lachnospiraceae</taxon>
        <taxon>Blautia</taxon>
    </lineage>
</organism>
<dbReference type="InterPro" id="IPR051285">
    <property type="entry name" value="NADH_oxidoreductase_modular"/>
</dbReference>
<evidence type="ECO:0000256" key="1">
    <source>
        <dbReference type="ARBA" id="ARBA00001962"/>
    </source>
</evidence>
<dbReference type="InterPro" id="IPR045761">
    <property type="entry name" value="ODP_dom"/>
</dbReference>